<dbReference type="PANTHER" id="PTHR11645:SF0">
    <property type="entry name" value="PYRROLINE-5-CARBOXYLATE REDUCTASE 3"/>
    <property type="match status" value="1"/>
</dbReference>
<feature type="binding site" evidence="7">
    <location>
        <begin position="12"/>
        <end position="17"/>
    </location>
    <ligand>
        <name>NADP(+)</name>
        <dbReference type="ChEBI" id="CHEBI:58349"/>
    </ligand>
</feature>
<dbReference type="HAMAP" id="MF_01925">
    <property type="entry name" value="P5C_reductase"/>
    <property type="match status" value="1"/>
</dbReference>
<comment type="similarity">
    <text evidence="1 5">Belongs to the pyrroline-5-carboxylate reductase family.</text>
</comment>
<dbReference type="GO" id="GO:0004735">
    <property type="term" value="F:pyrroline-5-carboxylate reductase activity"/>
    <property type="evidence" value="ECO:0007669"/>
    <property type="project" value="UniProtKB-UniRule"/>
</dbReference>
<feature type="domain" description="Pyrroline-5-carboxylate reductase catalytic N-terminal" evidence="8">
    <location>
        <begin position="8"/>
        <end position="104"/>
    </location>
</feature>
<dbReference type="EC" id="1.5.1.2" evidence="5 6"/>
<evidence type="ECO:0000256" key="3">
    <source>
        <dbReference type="ARBA" id="ARBA00023002"/>
    </source>
</evidence>
<evidence type="ECO:0000256" key="6">
    <source>
        <dbReference type="NCBIfam" id="TIGR00112"/>
    </source>
</evidence>
<dbReference type="OrthoDB" id="9805754at2"/>
<dbReference type="GO" id="GO:0005737">
    <property type="term" value="C:cytoplasm"/>
    <property type="evidence" value="ECO:0007669"/>
    <property type="project" value="UniProtKB-SubCell"/>
</dbReference>
<comment type="subcellular location">
    <subcellularLocation>
        <location evidence="5">Cytoplasm</location>
    </subcellularLocation>
</comment>
<dbReference type="SUPFAM" id="SSF48179">
    <property type="entry name" value="6-phosphogluconate dehydrogenase C-terminal domain-like"/>
    <property type="match status" value="1"/>
</dbReference>
<dbReference type="InterPro" id="IPR028939">
    <property type="entry name" value="P5C_Rdtase_cat_N"/>
</dbReference>
<dbReference type="UniPathway" id="UPA00098">
    <property type="reaction ID" value="UER00361"/>
</dbReference>
<reference evidence="10 11" key="1">
    <citation type="submission" date="2016-01" db="EMBL/GenBank/DDBJ databases">
        <authorList>
            <person name="Oliw E.H."/>
        </authorList>
    </citation>
    <scope>NUCLEOTIDE SEQUENCE [LARGE SCALE GENOMIC DNA]</scope>
    <source>
        <strain evidence="10 11">GED7760B</strain>
    </source>
</reference>
<feature type="domain" description="Pyrroline-5-carboxylate reductase dimerisation" evidence="9">
    <location>
        <begin position="168"/>
        <end position="266"/>
    </location>
</feature>
<dbReference type="InterPro" id="IPR029036">
    <property type="entry name" value="P5CR_dimer"/>
</dbReference>
<dbReference type="RefSeq" id="WP_060786530.1">
    <property type="nucleotide sequence ID" value="NZ_JBLLPD010000005.1"/>
</dbReference>
<name>A0A133NRW0_GARVA</name>
<dbReference type="SUPFAM" id="SSF51735">
    <property type="entry name" value="NAD(P)-binding Rossmann-fold domains"/>
    <property type="match status" value="1"/>
</dbReference>
<keyword evidence="3 5" id="KW-0560">Oxidoreductase</keyword>
<dbReference type="AlphaFoldDB" id="A0A133NRW0"/>
<dbReference type="InterPro" id="IPR036291">
    <property type="entry name" value="NAD(P)-bd_dom_sf"/>
</dbReference>
<evidence type="ECO:0000256" key="7">
    <source>
        <dbReference type="PIRSR" id="PIRSR000193-1"/>
    </source>
</evidence>
<keyword evidence="5" id="KW-0963">Cytoplasm</keyword>
<evidence type="ECO:0000256" key="1">
    <source>
        <dbReference type="ARBA" id="ARBA00005525"/>
    </source>
</evidence>
<dbReference type="NCBIfam" id="TIGR00112">
    <property type="entry name" value="proC"/>
    <property type="match status" value="1"/>
</dbReference>
<dbReference type="InterPro" id="IPR000304">
    <property type="entry name" value="Pyrroline-COOH_reductase"/>
</dbReference>
<keyword evidence="2 5" id="KW-0521">NADP</keyword>
<sequence>MSSNSIGTVGFIGFGNMAQAIAQGLIRANVLQGKDMVASAAHFEKLVSNTSKFGVKALKSVREVCDSSNVLILAVKPNQIEEVLQPIAKTIVEQKIAVISVAAGWSLKRYQNLLGKDANVQCIIPNTPIAVCQGVTLAESENTLTDSQLEAFNAIFNPISLVERVDSEHMNIAMCVSSCAPAFTAMYMEALADAGVKYGLKRDCAYRLAAKMIEGVGALYMDTRVHPGAMKDAVCSPGGTTIRGVAKLESCGFRGDVISAVDAIQQK</sequence>
<dbReference type="FunFam" id="1.10.3730.10:FF:000001">
    <property type="entry name" value="Pyrroline-5-carboxylate reductase"/>
    <property type="match status" value="1"/>
</dbReference>
<feature type="binding site" evidence="7">
    <location>
        <begin position="74"/>
        <end position="77"/>
    </location>
    <ligand>
        <name>NADP(+)</name>
        <dbReference type="ChEBI" id="CHEBI:58349"/>
    </ligand>
</feature>
<evidence type="ECO:0000256" key="4">
    <source>
        <dbReference type="ARBA" id="ARBA00058118"/>
    </source>
</evidence>
<comment type="pathway">
    <text evidence="5">Amino-acid biosynthesis; L-proline biosynthesis; L-proline from L-glutamate 5-semialdehyde: step 1/1.</text>
</comment>
<evidence type="ECO:0000256" key="2">
    <source>
        <dbReference type="ARBA" id="ARBA00022857"/>
    </source>
</evidence>
<proteinExistence type="inferred from homology"/>
<comment type="catalytic activity">
    <reaction evidence="5">
        <text>L-proline + NAD(+) = (S)-1-pyrroline-5-carboxylate + NADH + 2 H(+)</text>
        <dbReference type="Rhea" id="RHEA:14105"/>
        <dbReference type="ChEBI" id="CHEBI:15378"/>
        <dbReference type="ChEBI" id="CHEBI:17388"/>
        <dbReference type="ChEBI" id="CHEBI:57540"/>
        <dbReference type="ChEBI" id="CHEBI:57945"/>
        <dbReference type="ChEBI" id="CHEBI:60039"/>
        <dbReference type="EC" id="1.5.1.2"/>
    </reaction>
</comment>
<keyword evidence="5" id="KW-0641">Proline biosynthesis</keyword>
<evidence type="ECO:0000313" key="11">
    <source>
        <dbReference type="Proteomes" id="UP000070558"/>
    </source>
</evidence>
<evidence type="ECO:0000259" key="9">
    <source>
        <dbReference type="Pfam" id="PF14748"/>
    </source>
</evidence>
<comment type="function">
    <text evidence="4 5">Catalyzes the reduction of 1-pyrroline-5-carboxylate (PCA) to L-proline.</text>
</comment>
<protein>
    <recommendedName>
        <fullName evidence="5 6">Pyrroline-5-carboxylate reductase</fullName>
        <shortName evidence="5">P5C reductase</shortName>
        <shortName evidence="5">P5CR</shortName>
        <ecNumber evidence="5 6">1.5.1.2</ecNumber>
    </recommendedName>
    <alternativeName>
        <fullName evidence="5">PCA reductase</fullName>
    </alternativeName>
</protein>
<dbReference type="Gene3D" id="3.40.50.720">
    <property type="entry name" value="NAD(P)-binding Rossmann-like Domain"/>
    <property type="match status" value="1"/>
</dbReference>
<dbReference type="Proteomes" id="UP000070558">
    <property type="component" value="Unassembled WGS sequence"/>
</dbReference>
<dbReference type="EMBL" id="LRQA01000017">
    <property type="protein sequence ID" value="KXA19030.1"/>
    <property type="molecule type" value="Genomic_DNA"/>
</dbReference>
<comment type="caution">
    <text evidence="10">The sequence shown here is derived from an EMBL/GenBank/DDBJ whole genome shotgun (WGS) entry which is preliminary data.</text>
</comment>
<organism evidence="10 11">
    <name type="scientific">Gardnerella vaginalis</name>
    <dbReference type="NCBI Taxonomy" id="2702"/>
    <lineage>
        <taxon>Bacteria</taxon>
        <taxon>Bacillati</taxon>
        <taxon>Actinomycetota</taxon>
        <taxon>Actinomycetes</taxon>
        <taxon>Bifidobacteriales</taxon>
        <taxon>Bifidobacteriaceae</taxon>
        <taxon>Gardnerella</taxon>
    </lineage>
</organism>
<dbReference type="Gene3D" id="1.10.3730.10">
    <property type="entry name" value="ProC C-terminal domain-like"/>
    <property type="match status" value="1"/>
</dbReference>
<accession>A0A133NRW0</accession>
<dbReference type="PIRSF" id="PIRSF000193">
    <property type="entry name" value="Pyrrol-5-carb_rd"/>
    <property type="match status" value="1"/>
</dbReference>
<keyword evidence="5" id="KW-0028">Amino-acid biosynthesis</keyword>
<evidence type="ECO:0000259" key="8">
    <source>
        <dbReference type="Pfam" id="PF03807"/>
    </source>
</evidence>
<gene>
    <name evidence="5" type="primary">proC</name>
    <name evidence="10" type="ORF">HMPREF3216_00215</name>
</gene>
<dbReference type="InterPro" id="IPR008927">
    <property type="entry name" value="6-PGluconate_DH-like_C_sf"/>
</dbReference>
<dbReference type="Pfam" id="PF03807">
    <property type="entry name" value="F420_oxidored"/>
    <property type="match status" value="1"/>
</dbReference>
<dbReference type="PANTHER" id="PTHR11645">
    <property type="entry name" value="PYRROLINE-5-CARBOXYLATE REDUCTASE"/>
    <property type="match status" value="1"/>
</dbReference>
<dbReference type="PATRIC" id="fig|2702.99.peg.217"/>
<evidence type="ECO:0000256" key="5">
    <source>
        <dbReference type="HAMAP-Rule" id="MF_01925"/>
    </source>
</evidence>
<evidence type="ECO:0000313" key="10">
    <source>
        <dbReference type="EMBL" id="KXA19030.1"/>
    </source>
</evidence>
<comment type="catalytic activity">
    <reaction evidence="5">
        <text>L-proline + NADP(+) = (S)-1-pyrroline-5-carboxylate + NADPH + 2 H(+)</text>
        <dbReference type="Rhea" id="RHEA:14109"/>
        <dbReference type="ChEBI" id="CHEBI:15378"/>
        <dbReference type="ChEBI" id="CHEBI:17388"/>
        <dbReference type="ChEBI" id="CHEBI:57783"/>
        <dbReference type="ChEBI" id="CHEBI:58349"/>
        <dbReference type="ChEBI" id="CHEBI:60039"/>
        <dbReference type="EC" id="1.5.1.2"/>
    </reaction>
</comment>
<dbReference type="Pfam" id="PF14748">
    <property type="entry name" value="P5CR_dimer"/>
    <property type="match status" value="1"/>
</dbReference>
<dbReference type="GO" id="GO:0055129">
    <property type="term" value="P:L-proline biosynthetic process"/>
    <property type="evidence" value="ECO:0007669"/>
    <property type="project" value="UniProtKB-UniRule"/>
</dbReference>